<dbReference type="STRING" id="1797737.A2196_05550"/>
<reference evidence="2 3" key="1">
    <citation type="journal article" date="2016" name="Nat. Commun.">
        <title>Thousands of microbial genomes shed light on interconnected biogeochemical processes in an aquifer system.</title>
        <authorList>
            <person name="Anantharaman K."/>
            <person name="Brown C.T."/>
            <person name="Hug L.A."/>
            <person name="Sharon I."/>
            <person name="Castelle C.J."/>
            <person name="Probst A.J."/>
            <person name="Thomas B.C."/>
            <person name="Singh A."/>
            <person name="Wilkins M.J."/>
            <person name="Karaoz U."/>
            <person name="Brodie E.L."/>
            <person name="Williams K.H."/>
            <person name="Hubbard S.S."/>
            <person name="Banfield J.F."/>
        </authorList>
    </citation>
    <scope>NUCLEOTIDE SEQUENCE [LARGE SCALE GENOMIC DNA]</scope>
</reference>
<keyword evidence="1" id="KW-1133">Transmembrane helix</keyword>
<evidence type="ECO:0000256" key="1">
    <source>
        <dbReference type="SAM" id="Phobius"/>
    </source>
</evidence>
<keyword evidence="1" id="KW-0472">Membrane</keyword>
<protein>
    <submittedName>
        <fullName evidence="2">Uncharacterized protein</fullName>
    </submittedName>
</protein>
<name>A0A1F5HEX4_9BACT</name>
<proteinExistence type="predicted"/>
<dbReference type="AlphaFoldDB" id="A0A1F5HEX4"/>
<accession>A0A1F5HEX4</accession>
<evidence type="ECO:0000313" key="3">
    <source>
        <dbReference type="Proteomes" id="UP000176751"/>
    </source>
</evidence>
<keyword evidence="1" id="KW-0812">Transmembrane</keyword>
<dbReference type="Proteomes" id="UP000176751">
    <property type="component" value="Unassembled WGS sequence"/>
</dbReference>
<feature type="transmembrane region" description="Helical" evidence="1">
    <location>
        <begin position="12"/>
        <end position="32"/>
    </location>
</feature>
<gene>
    <name evidence="2" type="ORF">A2196_05550</name>
</gene>
<comment type="caution">
    <text evidence="2">The sequence shown here is derived from an EMBL/GenBank/DDBJ whole genome shotgun (WGS) entry which is preliminary data.</text>
</comment>
<organism evidence="2 3">
    <name type="scientific">Candidatus Curtissbacteria bacterium RIFOXYA1_FULL_41_14</name>
    <dbReference type="NCBI Taxonomy" id="1797737"/>
    <lineage>
        <taxon>Bacteria</taxon>
        <taxon>Candidatus Curtissiibacteriota</taxon>
    </lineage>
</organism>
<evidence type="ECO:0000313" key="2">
    <source>
        <dbReference type="EMBL" id="OGE02668.1"/>
    </source>
</evidence>
<sequence>MIQVNLKWLNNWKANLLPIAGVAVLLAILFLYPKIEMQKRAPEATPGPSSAYKLNENLGPLSGKSNEARQQITAKVTREVGDELVYSAEGVQVLYLIRNDIFKVGITKGPFEEKKQQVEEWFQSFGLTQADLCRFGIEFMAGQNVKPTLTEVDMAPTDCKVAI</sequence>
<dbReference type="EMBL" id="MFCA01000011">
    <property type="protein sequence ID" value="OGE02668.1"/>
    <property type="molecule type" value="Genomic_DNA"/>
</dbReference>